<dbReference type="PANTHER" id="PTHR36529">
    <property type="entry name" value="SLL1095 PROTEIN"/>
    <property type="match status" value="1"/>
</dbReference>
<evidence type="ECO:0000313" key="1">
    <source>
        <dbReference type="EMBL" id="GLY70817.1"/>
    </source>
</evidence>
<dbReference type="Gene3D" id="3.90.550.10">
    <property type="entry name" value="Spore Coat Polysaccharide Biosynthesis Protein SpsA, Chain A"/>
    <property type="match status" value="1"/>
</dbReference>
<comment type="caution">
    <text evidence="1">The sequence shown here is derived from an EMBL/GenBank/DDBJ whole genome shotgun (WGS) entry which is preliminary data.</text>
</comment>
<dbReference type="PANTHER" id="PTHR36529:SF1">
    <property type="entry name" value="GLYCOSYLTRANSFERASE"/>
    <property type="match status" value="1"/>
</dbReference>
<dbReference type="InterPro" id="IPR018641">
    <property type="entry name" value="Trfase_1_rSAM/seldom-assoc"/>
</dbReference>
<dbReference type="Proteomes" id="UP001165136">
    <property type="component" value="Unassembled WGS sequence"/>
</dbReference>
<accession>A0A9W6RB17</accession>
<keyword evidence="2" id="KW-1185">Reference proteome</keyword>
<evidence type="ECO:0000313" key="2">
    <source>
        <dbReference type="Proteomes" id="UP001165136"/>
    </source>
</evidence>
<dbReference type="Pfam" id="PF09837">
    <property type="entry name" value="DUF2064"/>
    <property type="match status" value="1"/>
</dbReference>
<dbReference type="RefSeq" id="WP_027945571.1">
    <property type="nucleotide sequence ID" value="NZ_BSTI01000027.1"/>
</dbReference>
<protein>
    <recommendedName>
        <fullName evidence="3">DUF2064 domain-containing protein</fullName>
    </recommendedName>
</protein>
<proteinExistence type="predicted"/>
<gene>
    <name evidence="1" type="ORF">Atai01_74360</name>
</gene>
<name>A0A9W6RB17_9PSEU</name>
<dbReference type="EMBL" id="BSTI01000027">
    <property type="protein sequence ID" value="GLY70817.1"/>
    <property type="molecule type" value="Genomic_DNA"/>
</dbReference>
<dbReference type="InterPro" id="IPR029044">
    <property type="entry name" value="Nucleotide-diphossugar_trans"/>
</dbReference>
<dbReference type="SUPFAM" id="SSF53448">
    <property type="entry name" value="Nucleotide-diphospho-sugar transferases"/>
    <property type="match status" value="1"/>
</dbReference>
<sequence length="247" mass="25583">MTAFSTARFCLLVVAKAPVPGQAKTRLCPPATPEQAAGIAAAALLDTLTTVLQTPRAAPVVAMTGHLSRAPRDGELRGMLASTRIITQRGADFAERLVHAHADAALCWPGLPVLQIGMDTPQVTPELLAETAGPLARPAPHAARNPFPGWGSTCAEAVLGPASDGGWWALGLRDPRHAEVLGDVAMSRADTGRRTCEALRREGLAVTLATTLSDVDDMPTATRVAATVPASRFAAAVADVTASLHGI</sequence>
<reference evidence="1" key="1">
    <citation type="submission" date="2023-03" db="EMBL/GenBank/DDBJ databases">
        <title>Amycolatopsis taiwanensis NBRC 103393.</title>
        <authorList>
            <person name="Ichikawa N."/>
            <person name="Sato H."/>
            <person name="Tonouchi N."/>
        </authorList>
    </citation>
    <scope>NUCLEOTIDE SEQUENCE</scope>
    <source>
        <strain evidence="1">NBRC 103393</strain>
    </source>
</reference>
<organism evidence="1 2">
    <name type="scientific">Amycolatopsis taiwanensis</name>
    <dbReference type="NCBI Taxonomy" id="342230"/>
    <lineage>
        <taxon>Bacteria</taxon>
        <taxon>Bacillati</taxon>
        <taxon>Actinomycetota</taxon>
        <taxon>Actinomycetes</taxon>
        <taxon>Pseudonocardiales</taxon>
        <taxon>Pseudonocardiaceae</taxon>
        <taxon>Amycolatopsis</taxon>
    </lineage>
</organism>
<dbReference type="AlphaFoldDB" id="A0A9W6RB17"/>
<evidence type="ECO:0008006" key="3">
    <source>
        <dbReference type="Google" id="ProtNLM"/>
    </source>
</evidence>